<dbReference type="SUPFAM" id="SSF51338">
    <property type="entry name" value="Composite domain of metallo-dependent hydrolases"/>
    <property type="match status" value="1"/>
</dbReference>
<feature type="domain" description="Amidohydrolase-related" evidence="1">
    <location>
        <begin position="181"/>
        <end position="435"/>
    </location>
</feature>
<evidence type="ECO:0000259" key="1">
    <source>
        <dbReference type="Pfam" id="PF01979"/>
    </source>
</evidence>
<dbReference type="InterPro" id="IPR032466">
    <property type="entry name" value="Metal_Hydrolase"/>
</dbReference>
<dbReference type="InterPro" id="IPR011059">
    <property type="entry name" value="Metal-dep_hydrolase_composite"/>
</dbReference>
<dbReference type="Gene3D" id="2.30.40.10">
    <property type="entry name" value="Urease, subunit C, domain 1"/>
    <property type="match status" value="1"/>
</dbReference>
<gene>
    <name evidence="2" type="ORF">JHL18_19375</name>
</gene>
<protein>
    <submittedName>
        <fullName evidence="2">Amidohydrolase family protein</fullName>
    </submittedName>
</protein>
<dbReference type="Proteomes" id="UP000596739">
    <property type="component" value="Unassembled WGS sequence"/>
</dbReference>
<comment type="caution">
    <text evidence="2">The sequence shown here is derived from an EMBL/GenBank/DDBJ whole genome shotgun (WGS) entry which is preliminary data.</text>
</comment>
<dbReference type="PANTHER" id="PTHR43135:SF3">
    <property type="entry name" value="ALPHA-D-RIBOSE 1-METHYLPHOSPHONATE 5-TRIPHOSPHATE DIPHOSPHATASE"/>
    <property type="match status" value="1"/>
</dbReference>
<accession>A0ABS1ETU4</accession>
<evidence type="ECO:0000313" key="2">
    <source>
        <dbReference type="EMBL" id="MBK1812787.1"/>
    </source>
</evidence>
<evidence type="ECO:0000313" key="3">
    <source>
        <dbReference type="Proteomes" id="UP000596739"/>
    </source>
</evidence>
<dbReference type="RefSeq" id="WP_200272324.1">
    <property type="nucleotide sequence ID" value="NZ_JAENHN010000051.1"/>
</dbReference>
<proteinExistence type="predicted"/>
<dbReference type="PANTHER" id="PTHR43135">
    <property type="entry name" value="ALPHA-D-RIBOSE 1-METHYLPHOSPHONATE 5-TRIPHOSPHATE DIPHOSPHATASE"/>
    <property type="match status" value="1"/>
</dbReference>
<organism evidence="2 3">
    <name type="scientific">Clostridium yunnanense</name>
    <dbReference type="NCBI Taxonomy" id="2800325"/>
    <lineage>
        <taxon>Bacteria</taxon>
        <taxon>Bacillati</taxon>
        <taxon>Bacillota</taxon>
        <taxon>Clostridia</taxon>
        <taxon>Eubacteriales</taxon>
        <taxon>Clostridiaceae</taxon>
        <taxon>Clostridium</taxon>
    </lineage>
</organism>
<dbReference type="Gene3D" id="3.20.20.140">
    <property type="entry name" value="Metal-dependent hydrolases"/>
    <property type="match status" value="1"/>
</dbReference>
<dbReference type="InterPro" id="IPR006680">
    <property type="entry name" value="Amidohydro-rel"/>
</dbReference>
<dbReference type="Pfam" id="PF01979">
    <property type="entry name" value="Amidohydro_1"/>
    <property type="match status" value="1"/>
</dbReference>
<name>A0ABS1ETU4_9CLOT</name>
<dbReference type="SUPFAM" id="SSF51556">
    <property type="entry name" value="Metallo-dependent hydrolases"/>
    <property type="match status" value="1"/>
</dbReference>
<reference evidence="3" key="1">
    <citation type="submission" date="2021-01" db="EMBL/GenBank/DDBJ databases">
        <title>Genome public.</title>
        <authorList>
            <person name="Liu C."/>
            <person name="Sun Q."/>
        </authorList>
    </citation>
    <scope>NUCLEOTIDE SEQUENCE [LARGE SCALE GENOMIC DNA]</scope>
    <source>
        <strain evidence="3">YIM B02505</strain>
    </source>
</reference>
<dbReference type="EMBL" id="JAENHN010000051">
    <property type="protein sequence ID" value="MBK1812787.1"/>
    <property type="molecule type" value="Genomic_DNA"/>
</dbReference>
<dbReference type="InterPro" id="IPR051781">
    <property type="entry name" value="Metallo-dep_Hydrolase"/>
</dbReference>
<sequence>MSKIENQELKNGRFTAIVNARIFNGEKVIDESSVIIDGKNIIAIGGEVPKGAVIIDAKGSTLLPGLIDSHVHTSEDGLRHALKFGVTTELEMMGGYTKSGREIQLKGIDDIADVRSAGMGVTPPGGHPDELMGGDGIPDFVLKEMERMTEEEKAAFIAAHEQQHKHEEEAPSVTTIQGAIEHVREQVSQGADYIKILIEEGTVMNCPGLPVLSDEIYKAAVDEAHKFDKIVLAHVLTAESSKKAIDFGVNGLAHIFIDRPAWTPELIKIIADSGAFVTPCLVLNSSIIGNAASNLANDPRVSSRLSEEWIDTLNSSFNTFPQGSMKNNYHNVMDLHKAGVDILVGTDVSVPVPTLGGLAHGASVHHELQLLVEAGFTPIEALKAATSVPARRFSLTDRGHIVAGARADLLLVDGDPTTNISDTLSIKEIWIKGKRLKDI</sequence>
<keyword evidence="3" id="KW-1185">Reference proteome</keyword>